<organism evidence="3 4">
    <name type="scientific">Hydrogenophaga borbori</name>
    <dbReference type="NCBI Taxonomy" id="2294117"/>
    <lineage>
        <taxon>Bacteria</taxon>
        <taxon>Pseudomonadati</taxon>
        <taxon>Pseudomonadota</taxon>
        <taxon>Betaproteobacteria</taxon>
        <taxon>Burkholderiales</taxon>
        <taxon>Comamonadaceae</taxon>
        <taxon>Hydrogenophaga</taxon>
    </lineage>
</organism>
<proteinExistence type="inferred from homology"/>
<sequence>MNWDRIEGNWKQVKGKMLEQWGKLTDDDLDVVAGRREQLAGKIQERYGCAKDEAERQVAAWERTVSDDWFDPPGGGTRRPH</sequence>
<dbReference type="RefSeq" id="WP_116959728.1">
    <property type="nucleotide sequence ID" value="NZ_QVLS01000008.1"/>
</dbReference>
<evidence type="ECO:0000313" key="3">
    <source>
        <dbReference type="EMBL" id="RFP77902.1"/>
    </source>
</evidence>
<dbReference type="InterPro" id="IPR036629">
    <property type="entry name" value="YjbJ_sf"/>
</dbReference>
<dbReference type="InterPro" id="IPR050423">
    <property type="entry name" value="UPF0337_stress_rsp"/>
</dbReference>
<evidence type="ECO:0000256" key="1">
    <source>
        <dbReference type="ARBA" id="ARBA00009129"/>
    </source>
</evidence>
<dbReference type="Gene3D" id="1.10.1470.10">
    <property type="entry name" value="YjbJ"/>
    <property type="match status" value="1"/>
</dbReference>
<evidence type="ECO:0000313" key="4">
    <source>
        <dbReference type="Proteomes" id="UP000261931"/>
    </source>
</evidence>
<name>A0A372EHH0_9BURK</name>
<feature type="domain" description="CsbD-like" evidence="2">
    <location>
        <begin position="4"/>
        <end position="56"/>
    </location>
</feature>
<dbReference type="SUPFAM" id="SSF69047">
    <property type="entry name" value="Hypothetical protein YjbJ"/>
    <property type="match status" value="1"/>
</dbReference>
<keyword evidence="4" id="KW-1185">Reference proteome</keyword>
<dbReference type="PANTHER" id="PTHR34977:SF1">
    <property type="entry name" value="UPF0337 PROTEIN YJBJ"/>
    <property type="match status" value="1"/>
</dbReference>
<dbReference type="Pfam" id="PF05532">
    <property type="entry name" value="CsbD"/>
    <property type="match status" value="1"/>
</dbReference>
<comment type="caution">
    <text evidence="3">The sequence shown here is derived from an EMBL/GenBank/DDBJ whole genome shotgun (WGS) entry which is preliminary data.</text>
</comment>
<evidence type="ECO:0000259" key="2">
    <source>
        <dbReference type="Pfam" id="PF05532"/>
    </source>
</evidence>
<reference evidence="3 4" key="1">
    <citation type="submission" date="2018-08" db="EMBL/GenBank/DDBJ databases">
        <title>Hydrogenophaga sp. LA-38 isolated from sludge.</title>
        <authorList>
            <person name="Im W.-T."/>
        </authorList>
    </citation>
    <scope>NUCLEOTIDE SEQUENCE [LARGE SCALE GENOMIC DNA]</scope>
    <source>
        <strain evidence="3 4">LA-38</strain>
    </source>
</reference>
<protein>
    <submittedName>
        <fullName evidence="3">CsbD family protein</fullName>
    </submittedName>
</protein>
<dbReference type="Proteomes" id="UP000261931">
    <property type="component" value="Unassembled WGS sequence"/>
</dbReference>
<comment type="similarity">
    <text evidence="1">Belongs to the UPF0337 (CsbD) family.</text>
</comment>
<dbReference type="InterPro" id="IPR008462">
    <property type="entry name" value="CsbD"/>
</dbReference>
<accession>A0A372EHH0</accession>
<dbReference type="PANTHER" id="PTHR34977">
    <property type="entry name" value="UPF0337 PROTEIN YJBJ"/>
    <property type="match status" value="1"/>
</dbReference>
<dbReference type="EMBL" id="QVLS01000008">
    <property type="protein sequence ID" value="RFP77902.1"/>
    <property type="molecule type" value="Genomic_DNA"/>
</dbReference>
<dbReference type="AlphaFoldDB" id="A0A372EHH0"/>
<gene>
    <name evidence="3" type="ORF">DY262_14230</name>
</gene>